<dbReference type="PATRIC" id="fig|128780.6.peg.136"/>
<gene>
    <name evidence="2" type="ORF">AOT14_01360</name>
</gene>
<sequence>MTSPVHPVVGAGDQPGMPDAGRIIAMRPQPPAPAMPAGAH</sequence>
<dbReference type="AlphaFoldDB" id="A0A0S1AUX8"/>
<keyword evidence="3" id="KW-1185">Reference proteome</keyword>
<feature type="region of interest" description="Disordered" evidence="1">
    <location>
        <begin position="1"/>
        <end position="40"/>
    </location>
</feature>
<reference evidence="2 3" key="1">
    <citation type="journal article" date="2015" name="Genome Announc.">
        <title>Complete Genome Sequencing of Stenotrophomonas acidaminiphila ZAC14D2_NAIMI4_2, a Multidrug-Resistant Strain Isolated from Sediments of a Polluted River in Mexico, Uncovers New Antibiotic Resistance Genes and a Novel Class-II Lasso Peptide Biosynthesis Gene Cluster.</title>
        <authorList>
            <person name="Vinuesa P."/>
            <person name="Ochoa-Sanchez L.E."/>
        </authorList>
    </citation>
    <scope>NUCLEOTIDE SEQUENCE [LARGE SCALE GENOMIC DNA]</scope>
    <source>
        <strain evidence="2 3">ZAC14D2_NAIMI4_2</strain>
    </source>
</reference>
<name>A0A0S1AUX8_9GAMM</name>
<proteinExistence type="predicted"/>
<accession>A0A0S1AUX8</accession>
<dbReference type="Proteomes" id="UP000061010">
    <property type="component" value="Chromosome"/>
</dbReference>
<dbReference type="KEGG" id="sacz:AOT14_01360"/>
<evidence type="ECO:0000313" key="3">
    <source>
        <dbReference type="Proteomes" id="UP000061010"/>
    </source>
</evidence>
<evidence type="ECO:0000256" key="1">
    <source>
        <dbReference type="SAM" id="MobiDB-lite"/>
    </source>
</evidence>
<evidence type="ECO:0000313" key="2">
    <source>
        <dbReference type="EMBL" id="ALJ26598.1"/>
    </source>
</evidence>
<protein>
    <submittedName>
        <fullName evidence="2">Uncharacterized protein</fullName>
    </submittedName>
</protein>
<dbReference type="EMBL" id="CP012900">
    <property type="protein sequence ID" value="ALJ26598.1"/>
    <property type="molecule type" value="Genomic_DNA"/>
</dbReference>
<organism evidence="2 3">
    <name type="scientific">Stenotrophomonas acidaminiphila</name>
    <dbReference type="NCBI Taxonomy" id="128780"/>
    <lineage>
        <taxon>Bacteria</taxon>
        <taxon>Pseudomonadati</taxon>
        <taxon>Pseudomonadota</taxon>
        <taxon>Gammaproteobacteria</taxon>
        <taxon>Lysobacterales</taxon>
        <taxon>Lysobacteraceae</taxon>
        <taxon>Stenotrophomonas</taxon>
    </lineage>
</organism>